<dbReference type="Gene3D" id="3.20.20.70">
    <property type="entry name" value="Aldolase class I"/>
    <property type="match status" value="1"/>
</dbReference>
<name>A0A840KGL8_9FLAO</name>
<dbReference type="SFLD" id="SFLDG01386">
    <property type="entry name" value="main_SPASM_domain-containing"/>
    <property type="match status" value="2"/>
</dbReference>
<feature type="domain" description="Radical SAM core" evidence="7">
    <location>
        <begin position="1"/>
        <end position="252"/>
    </location>
</feature>
<organism evidence="8 9">
    <name type="scientific">Chryseobacterium defluvii</name>
    <dbReference type="NCBI Taxonomy" id="160396"/>
    <lineage>
        <taxon>Bacteria</taxon>
        <taxon>Pseudomonadati</taxon>
        <taxon>Bacteroidota</taxon>
        <taxon>Flavobacteriia</taxon>
        <taxon>Flavobacteriales</taxon>
        <taxon>Weeksellaceae</taxon>
        <taxon>Chryseobacterium group</taxon>
        <taxon>Chryseobacterium</taxon>
    </lineage>
</organism>
<dbReference type="CDD" id="cd01335">
    <property type="entry name" value="Radical_SAM"/>
    <property type="match status" value="1"/>
</dbReference>
<dbReference type="PANTHER" id="PTHR43273:SF8">
    <property type="entry name" value="RADICAL SAM DOMAIN PROTEIN"/>
    <property type="match status" value="1"/>
</dbReference>
<dbReference type="SUPFAM" id="SSF102114">
    <property type="entry name" value="Radical SAM enzymes"/>
    <property type="match status" value="1"/>
</dbReference>
<keyword evidence="6" id="KW-0411">Iron-sulfur</keyword>
<keyword evidence="2" id="KW-0004">4Fe-4S</keyword>
<protein>
    <recommendedName>
        <fullName evidence="7">Radical SAM core domain-containing protein</fullName>
    </recommendedName>
</protein>
<evidence type="ECO:0000256" key="1">
    <source>
        <dbReference type="ARBA" id="ARBA00001966"/>
    </source>
</evidence>
<dbReference type="InterPro" id="IPR007197">
    <property type="entry name" value="rSAM"/>
</dbReference>
<dbReference type="InterPro" id="IPR023867">
    <property type="entry name" value="Sulphatase_maturase_rSAM"/>
</dbReference>
<dbReference type="SFLD" id="SFLDG01072">
    <property type="entry name" value="dehydrogenase_like"/>
    <property type="match status" value="1"/>
</dbReference>
<keyword evidence="3" id="KW-0949">S-adenosyl-L-methionine</keyword>
<keyword evidence="5" id="KW-0408">Iron</keyword>
<dbReference type="SFLD" id="SFLDG01384">
    <property type="entry name" value="thioether_bond_formation_requi"/>
    <property type="match status" value="1"/>
</dbReference>
<evidence type="ECO:0000313" key="8">
    <source>
        <dbReference type="EMBL" id="MBB4807117.1"/>
    </source>
</evidence>
<dbReference type="GO" id="GO:0046872">
    <property type="term" value="F:metal ion binding"/>
    <property type="evidence" value="ECO:0007669"/>
    <property type="project" value="UniProtKB-KW"/>
</dbReference>
<comment type="cofactor">
    <cofactor evidence="1">
        <name>[4Fe-4S] cluster</name>
        <dbReference type="ChEBI" id="CHEBI:49883"/>
    </cofactor>
</comment>
<dbReference type="Pfam" id="PF04055">
    <property type="entry name" value="Radical_SAM"/>
    <property type="match status" value="1"/>
</dbReference>
<evidence type="ECO:0000256" key="5">
    <source>
        <dbReference type="ARBA" id="ARBA00023004"/>
    </source>
</evidence>
<comment type="caution">
    <text evidence="8">The sequence shown here is derived from an EMBL/GenBank/DDBJ whole genome shotgun (WGS) entry which is preliminary data.</text>
</comment>
<proteinExistence type="predicted"/>
<evidence type="ECO:0000256" key="3">
    <source>
        <dbReference type="ARBA" id="ARBA00022691"/>
    </source>
</evidence>
<evidence type="ECO:0000256" key="4">
    <source>
        <dbReference type="ARBA" id="ARBA00022723"/>
    </source>
</evidence>
<evidence type="ECO:0000313" key="9">
    <source>
        <dbReference type="Proteomes" id="UP000592180"/>
    </source>
</evidence>
<dbReference type="InterPro" id="IPR000385">
    <property type="entry name" value="MoaA_NifB_PqqE_Fe-S-bd_CS"/>
</dbReference>
<dbReference type="GO" id="GO:0016491">
    <property type="term" value="F:oxidoreductase activity"/>
    <property type="evidence" value="ECO:0007669"/>
    <property type="project" value="InterPro"/>
</dbReference>
<dbReference type="PROSITE" id="PS01305">
    <property type="entry name" value="MOAA_NIFB_PQQE"/>
    <property type="match status" value="1"/>
</dbReference>
<keyword evidence="9" id="KW-1185">Reference proteome</keyword>
<evidence type="ECO:0000259" key="7">
    <source>
        <dbReference type="PROSITE" id="PS51918"/>
    </source>
</evidence>
<dbReference type="GO" id="GO:0051539">
    <property type="term" value="F:4 iron, 4 sulfur cluster binding"/>
    <property type="evidence" value="ECO:0007669"/>
    <property type="project" value="UniProtKB-KW"/>
</dbReference>
<dbReference type="AlphaFoldDB" id="A0A840KGL8"/>
<evidence type="ECO:0000256" key="6">
    <source>
        <dbReference type="ARBA" id="ARBA00023014"/>
    </source>
</evidence>
<keyword evidence="4" id="KW-0479">Metal-binding</keyword>
<dbReference type="EMBL" id="JACHLE010000003">
    <property type="protein sequence ID" value="MBB4807117.1"/>
    <property type="molecule type" value="Genomic_DNA"/>
</dbReference>
<reference evidence="8 9" key="1">
    <citation type="submission" date="2020-08" db="EMBL/GenBank/DDBJ databases">
        <title>Functional genomics of gut bacteria from endangered species of beetles.</title>
        <authorList>
            <person name="Carlos-Shanley C."/>
        </authorList>
    </citation>
    <scope>NUCLEOTIDE SEQUENCE [LARGE SCALE GENOMIC DNA]</scope>
    <source>
        <strain evidence="8 9">S00151</strain>
    </source>
</reference>
<dbReference type="PROSITE" id="PS51918">
    <property type="entry name" value="RADICAL_SAM"/>
    <property type="match status" value="1"/>
</dbReference>
<dbReference type="Proteomes" id="UP000592180">
    <property type="component" value="Unassembled WGS sequence"/>
</dbReference>
<dbReference type="SFLD" id="SFLDS00029">
    <property type="entry name" value="Radical_SAM"/>
    <property type="match status" value="2"/>
</dbReference>
<dbReference type="RefSeq" id="WP_184189744.1">
    <property type="nucleotide sequence ID" value="NZ_JACHLE010000003.1"/>
</dbReference>
<dbReference type="InterPro" id="IPR013785">
    <property type="entry name" value="Aldolase_TIM"/>
</dbReference>
<dbReference type="PANTHER" id="PTHR43273">
    <property type="entry name" value="ANAEROBIC SULFATASE-MATURATING ENZYME HOMOLOG ASLB-RELATED"/>
    <property type="match status" value="1"/>
</dbReference>
<dbReference type="SFLD" id="SFLDG01067">
    <property type="entry name" value="SPASM/twitch_domain_containing"/>
    <property type="match status" value="2"/>
</dbReference>
<evidence type="ECO:0000256" key="2">
    <source>
        <dbReference type="ARBA" id="ARBA00022485"/>
    </source>
</evidence>
<dbReference type="InterPro" id="IPR058240">
    <property type="entry name" value="rSAM_sf"/>
</dbReference>
<gene>
    <name evidence="8" type="ORF">HNP38_002421</name>
</gene>
<sequence>MAYCDTLIIKIASRCNINCTYCYMYNLGDDSYKNQPKFISQTTIDEAVKKIGEHCKANNVTKFTFIFHGGEPLLMPKDKFVEMVEKMEMLKNDGITISYSLQTNAILIDEEWCSIFDKYNIGVGVSIDGTKEINDKYRVDKQGKGTYDKVIKGIEISRKYQKGHLGFLSVINLDLDPMAAFQHMKSINALSADFLLLDLNHDTLENEKYDVEKTPSANWYIKIFDKWFSSSEEERIQIRLFDVIIHRILGGLYSIDNIGSGENSVLVLETDGGLEAVDVLKICGDGFTKDNVNINTHNFQDALNAPLAEIYYNSGKYLPKKCLACPVNEICGGGYLPHRYSSKNGFNNAPVYCNDLLKLITHIQNAVIDGMPEELIKESEIQKLTYENALQIIEETLPTIPEPEYAKKLESFRNLEYEVV</sequence>
<accession>A0A840KGL8</accession>